<evidence type="ECO:0000256" key="3">
    <source>
        <dbReference type="ARBA" id="ARBA00022692"/>
    </source>
</evidence>
<evidence type="ECO:0000256" key="1">
    <source>
        <dbReference type="ARBA" id="ARBA00004141"/>
    </source>
</evidence>
<feature type="transmembrane region" description="Helical" evidence="6">
    <location>
        <begin position="139"/>
        <end position="160"/>
    </location>
</feature>
<evidence type="ECO:0000313" key="7">
    <source>
        <dbReference type="EMBL" id="EFD93858.1"/>
    </source>
</evidence>
<gene>
    <name evidence="7" type="ORF">HMPREF0889_0255</name>
    <name evidence="8" type="ORF">HMPREF1039_0316</name>
</gene>
<keyword evidence="3 6" id="KW-0812">Transmembrane</keyword>
<evidence type="ECO:0000256" key="5">
    <source>
        <dbReference type="ARBA" id="ARBA00023136"/>
    </source>
</evidence>
<dbReference type="PANTHER" id="PTHR30238">
    <property type="entry name" value="MEMBRANE BOUND PREDICTED REDOX MODULATOR"/>
    <property type="match status" value="1"/>
</dbReference>
<dbReference type="InterPro" id="IPR022301">
    <property type="entry name" value="Integral_membrane_YjbE"/>
</dbReference>
<dbReference type="eggNOG" id="COG0861">
    <property type="taxonomic scope" value="Bacteria"/>
</dbReference>
<evidence type="ECO:0000256" key="4">
    <source>
        <dbReference type="ARBA" id="ARBA00022989"/>
    </source>
</evidence>
<proteinExistence type="inferred from homology"/>
<evidence type="ECO:0000256" key="2">
    <source>
        <dbReference type="ARBA" id="ARBA00007511"/>
    </source>
</evidence>
<reference evidence="7" key="2">
    <citation type="submission" date="2009-12" db="EMBL/GenBank/DDBJ databases">
        <authorList>
            <person name="Madupu R."/>
            <person name="Durkin A.S."/>
            <person name="Torralba M."/>
            <person name="Methe B."/>
            <person name="Sutton G.G."/>
            <person name="Strausberg R.L."/>
            <person name="Nelson K.E."/>
        </authorList>
    </citation>
    <scope>NUCLEOTIDE SEQUENCE</scope>
    <source>
        <strain evidence="7">28L</strain>
    </source>
</reference>
<dbReference type="NCBIfam" id="TIGR03717">
    <property type="entry name" value="R_switched_YjbE"/>
    <property type="match status" value="1"/>
</dbReference>
<evidence type="ECO:0000313" key="9">
    <source>
        <dbReference type="Proteomes" id="UP000003242"/>
    </source>
</evidence>
<feature type="transmembrane region" description="Helical" evidence="6">
    <location>
        <begin position="48"/>
        <end position="67"/>
    </location>
</feature>
<dbReference type="EMBL" id="ADGP01000020">
    <property type="protein sequence ID" value="EFD93858.1"/>
    <property type="molecule type" value="Genomic_DNA"/>
</dbReference>
<sequence>MKALEAAVMFDITMVLQVILLDLALGADNSVVIGMAAKNLRPDLQKKAIIYGTIGAIGLRFIMAFAVSLLLRIPFAKTIGGILLLYIGMKLIGSQGEEAARGVAAKSSLLGAVQTIIAADALMSMDNVLGIVGVTNNHWGLLILGMMISVPIIIFGSTVVVKIMNRFPVLIYMGGAILAWAAASMIFTDGYLLSYFPKVNQYLWAGKGLCLLLTIGGGVGWRYRACIFKKNRNFAKK</sequence>
<keyword evidence="4 6" id="KW-1133">Transmembrane helix</keyword>
<keyword evidence="5 6" id="KW-0472">Membrane</keyword>
<dbReference type="OrthoDB" id="5295733at2"/>
<organism evidence="7 9">
    <name type="scientific">Megasphaera lornae</name>
    <dbReference type="NCBI Taxonomy" id="1000568"/>
    <lineage>
        <taxon>Bacteria</taxon>
        <taxon>Bacillati</taxon>
        <taxon>Bacillota</taxon>
        <taxon>Negativicutes</taxon>
        <taxon>Veillonellales</taxon>
        <taxon>Veillonellaceae</taxon>
        <taxon>Megasphaera</taxon>
    </lineage>
</organism>
<dbReference type="AlphaFoldDB" id="D3LVD1"/>
<feature type="transmembrane region" description="Helical" evidence="6">
    <location>
        <begin position="6"/>
        <end position="27"/>
    </location>
</feature>
<dbReference type="Pfam" id="PF03741">
    <property type="entry name" value="TerC"/>
    <property type="match status" value="1"/>
</dbReference>
<dbReference type="Proteomes" id="UP000003242">
    <property type="component" value="Unassembled WGS sequence"/>
</dbReference>
<protein>
    <submittedName>
        <fullName evidence="7">Integral membrane protein, YjbE family</fullName>
    </submittedName>
</protein>
<name>D3LVD1_9FIRM</name>
<dbReference type="GO" id="GO:0016020">
    <property type="term" value="C:membrane"/>
    <property type="evidence" value="ECO:0007669"/>
    <property type="project" value="UniProtKB-SubCell"/>
</dbReference>
<dbReference type="EMBL" id="AFIJ01000032">
    <property type="protein sequence ID" value="EGL39855.1"/>
    <property type="molecule type" value="Genomic_DNA"/>
</dbReference>
<reference evidence="8 10" key="3">
    <citation type="submission" date="2011-04" db="EMBL/GenBank/DDBJ databases">
        <authorList>
            <person name="Harkins D.M."/>
            <person name="Madupu R."/>
            <person name="Durkin A.S."/>
            <person name="Torralba M."/>
            <person name="Methe B."/>
            <person name="Sutton G.G."/>
            <person name="Nelson K.E."/>
        </authorList>
    </citation>
    <scope>NUCLEOTIDE SEQUENCE [LARGE SCALE GENOMIC DNA]</scope>
    <source>
        <strain evidence="8 10">UPII 199-6</strain>
    </source>
</reference>
<reference evidence="9" key="1">
    <citation type="submission" date="2009-12" db="EMBL/GenBank/DDBJ databases">
        <title>Sequence of Clostridiales genomosp. BVAB3 str. UPII9-5.</title>
        <authorList>
            <person name="Madupu R."/>
            <person name="Durkin A.S."/>
            <person name="Torralba M."/>
            <person name="Methe B."/>
            <person name="Sutton G.G."/>
            <person name="Strausberg R.L."/>
            <person name="Nelson K.E."/>
        </authorList>
    </citation>
    <scope>NUCLEOTIDE SEQUENCE [LARGE SCALE GENOMIC DNA]</scope>
    <source>
        <strain evidence="9">28L</strain>
    </source>
</reference>
<dbReference type="STRING" id="699218.HMPREF0889_0255"/>
<comment type="caution">
    <text evidence="7">The sequence shown here is derived from an EMBL/GenBank/DDBJ whole genome shotgun (WGS) entry which is preliminary data.</text>
</comment>
<evidence type="ECO:0000313" key="10">
    <source>
        <dbReference type="Proteomes" id="UP000004018"/>
    </source>
</evidence>
<comment type="subcellular location">
    <subcellularLocation>
        <location evidence="1">Membrane</location>
        <topology evidence="1">Multi-pass membrane protein</topology>
    </subcellularLocation>
</comment>
<accession>D3LVD1</accession>
<dbReference type="Proteomes" id="UP000004018">
    <property type="component" value="Unassembled WGS sequence"/>
</dbReference>
<dbReference type="RefSeq" id="WP_007391227.1">
    <property type="nucleotide sequence ID" value="NZ_ADGP01000020.1"/>
</dbReference>
<evidence type="ECO:0000313" key="8">
    <source>
        <dbReference type="EMBL" id="EGL39855.1"/>
    </source>
</evidence>
<feature type="transmembrane region" description="Helical" evidence="6">
    <location>
        <begin position="167"/>
        <end position="187"/>
    </location>
</feature>
<evidence type="ECO:0000256" key="6">
    <source>
        <dbReference type="SAM" id="Phobius"/>
    </source>
</evidence>
<dbReference type="InterPro" id="IPR005496">
    <property type="entry name" value="Integral_membrane_TerC"/>
</dbReference>
<feature type="transmembrane region" description="Helical" evidence="6">
    <location>
        <begin position="202"/>
        <end position="223"/>
    </location>
</feature>
<comment type="similarity">
    <text evidence="2">Belongs to the TerC family.</text>
</comment>
<keyword evidence="10" id="KW-1185">Reference proteome</keyword>
<dbReference type="PANTHER" id="PTHR30238:SF4">
    <property type="entry name" value="SLL1022 PROTEIN"/>
    <property type="match status" value="1"/>
</dbReference>